<organism evidence="1 2">
    <name type="scientific">Rathayibacter festucae DSM 15932</name>
    <dbReference type="NCBI Taxonomy" id="1328866"/>
    <lineage>
        <taxon>Bacteria</taxon>
        <taxon>Bacillati</taxon>
        <taxon>Actinomycetota</taxon>
        <taxon>Actinomycetes</taxon>
        <taxon>Micrococcales</taxon>
        <taxon>Microbacteriaceae</taxon>
        <taxon>Rathayibacter</taxon>
    </lineage>
</organism>
<protein>
    <submittedName>
        <fullName evidence="1">Uncharacterized protein</fullName>
    </submittedName>
</protein>
<dbReference type="RefSeq" id="WP_127887471.1">
    <property type="nucleotide sequence ID" value="NZ_CP028137.1"/>
</dbReference>
<dbReference type="KEGG" id="rfs:C1I64_12940"/>
<reference evidence="1 2" key="1">
    <citation type="submission" date="2018-03" db="EMBL/GenBank/DDBJ databases">
        <title>Bacteriophage NCPPB3778 and a type I-E CRISPR drive the evolution of the US Biological Select Agent, Rathayibacter toxicus.</title>
        <authorList>
            <person name="Davis E.W.II."/>
            <person name="Tabima J.F."/>
            <person name="Weisberg A.J."/>
            <person name="Dantas Lopes L."/>
            <person name="Wiseman M.S."/>
            <person name="Wiseman M.S."/>
            <person name="Pupko T."/>
            <person name="Belcher M.S."/>
            <person name="Sechler A.J."/>
            <person name="Tancos M.A."/>
            <person name="Schroeder B.K."/>
            <person name="Murray T.D."/>
            <person name="Luster D.G."/>
            <person name="Schneider W.L."/>
            <person name="Rogers E."/>
            <person name="Andreote F.D."/>
            <person name="Grunwald N.J."/>
            <person name="Putnam M.L."/>
            <person name="Chang J.H."/>
        </authorList>
    </citation>
    <scope>NUCLEOTIDE SEQUENCE [LARGE SCALE GENOMIC DNA]</scope>
    <source>
        <strain evidence="1 2">DSM 15932</strain>
    </source>
</reference>
<sequence>MREQEARSHHEESAARAATFGQGMLTATYALRHEKGLDVVFLLRGTGPDFLIGMGAASDDFRSVLSIGLDSRDGVLRTTASHTIDGRRRGVPARVVYRSDGALVVEASPLPLRDRPASLKCWSFVRSGEEEHYSDVVGFVAPSLATLPPVPLKTRPRAQARR</sequence>
<proteinExistence type="predicted"/>
<dbReference type="Proteomes" id="UP000285317">
    <property type="component" value="Chromosome"/>
</dbReference>
<evidence type="ECO:0000313" key="2">
    <source>
        <dbReference type="Proteomes" id="UP000285317"/>
    </source>
</evidence>
<gene>
    <name evidence="1" type="ORF">C1I64_12940</name>
</gene>
<dbReference type="AlphaFoldDB" id="A0A3Q9UZK2"/>
<dbReference type="EMBL" id="CP028137">
    <property type="protein sequence ID" value="AZZ52853.1"/>
    <property type="molecule type" value="Genomic_DNA"/>
</dbReference>
<accession>A0A3Q9UZK2</accession>
<evidence type="ECO:0000313" key="1">
    <source>
        <dbReference type="EMBL" id="AZZ52853.1"/>
    </source>
</evidence>
<name>A0A3Q9UZK2_9MICO</name>